<sequence>MASVIKQATNVCLNSNRSLGIDQACLSIINKYKQNLTFYSTFSECRLCHGIPTTNLSAESNTTLLVSTKYPLHMYYMTNLEWCHTTYVFKEHGSYGWNLSAKELCSDIYVINEPSDAYFRKVILRAIKYYFERDTTYIHDDLTRLQESESPVQPIMNITRLSTRIQSVDTFRGIAILLMIFVNNGGGEYVFFNHSAWFGLTVADLVLPWFAWIMGLTIAISKRAELRNTSSRSKIILRNFARSLVLIVLGLMINSQKSKYLEDLRFPGVLQLLAISYFVCTVIETIFMKSHLQFGRFFILGDILENWIQWLIILSIVTAHTLITFLLPVANCPKGYLGPGGYDTFKKYINCTGGAAGYIDRYVFGNHMYAQTQNPVYGVILRHDPEGMLLSILNGIIAGFLCNFSKEDGIIPLSKKMMTISFVLTTCSFAFLLFAILYYLIDYKQFWTGTPFVYAGANSIFLYIGHSVTMGLFPWSWKENDQTHSTQLVINLWTTALWLLIAHLLYKKDIVITV</sequence>
<keyword evidence="1" id="KW-0812">Transmembrane</keyword>
<evidence type="ECO:0000256" key="1">
    <source>
        <dbReference type="SAM" id="Phobius"/>
    </source>
</evidence>
<name>A0A834P664_VESPE</name>
<protein>
    <recommendedName>
        <fullName evidence="2">Heparan-alpha-glucosaminide N-acetyltransferase catalytic domain-containing protein</fullName>
    </recommendedName>
</protein>
<dbReference type="Pfam" id="PF07786">
    <property type="entry name" value="HGSNAT_cat"/>
    <property type="match status" value="1"/>
</dbReference>
<feature type="transmembrane region" description="Helical" evidence="1">
    <location>
        <begin position="417"/>
        <end position="441"/>
    </location>
</feature>
<proteinExistence type="predicted"/>
<keyword evidence="4" id="KW-1185">Reference proteome</keyword>
<feature type="transmembrane region" description="Helical" evidence="1">
    <location>
        <begin position="307"/>
        <end position="330"/>
    </location>
</feature>
<feature type="transmembrane region" description="Helical" evidence="1">
    <location>
        <begin position="453"/>
        <end position="476"/>
    </location>
</feature>
<dbReference type="PANTHER" id="PTHR31061">
    <property type="entry name" value="LD22376P"/>
    <property type="match status" value="1"/>
</dbReference>
<feature type="transmembrane region" description="Helical" evidence="1">
    <location>
        <begin position="268"/>
        <end position="287"/>
    </location>
</feature>
<reference evidence="3" key="1">
    <citation type="journal article" date="2020" name="G3 (Bethesda)">
        <title>High-Quality Assemblies for Three Invasive Social Wasps from the &lt;i&gt;Vespula&lt;/i&gt; Genus.</title>
        <authorList>
            <person name="Harrop T.W.R."/>
            <person name="Guhlin J."/>
            <person name="McLaughlin G.M."/>
            <person name="Permina E."/>
            <person name="Stockwell P."/>
            <person name="Gilligan J."/>
            <person name="Le Lec M.F."/>
            <person name="Gruber M.A.M."/>
            <person name="Quinn O."/>
            <person name="Lovegrove M."/>
            <person name="Duncan E.J."/>
            <person name="Remnant E.J."/>
            <person name="Van Eeckhoven J."/>
            <person name="Graham B."/>
            <person name="Knapp R.A."/>
            <person name="Langford K.W."/>
            <person name="Kronenberg Z."/>
            <person name="Press M.O."/>
            <person name="Eacker S.M."/>
            <person name="Wilson-Rankin E.E."/>
            <person name="Purcell J."/>
            <person name="Lester P.J."/>
            <person name="Dearden P.K."/>
        </authorList>
    </citation>
    <scope>NUCLEOTIDE SEQUENCE</scope>
    <source>
        <strain evidence="3">Volc-1</strain>
    </source>
</reference>
<dbReference type="EMBL" id="JACSDY010000004">
    <property type="protein sequence ID" value="KAF7429752.1"/>
    <property type="molecule type" value="Genomic_DNA"/>
</dbReference>
<comment type="caution">
    <text evidence="3">The sequence shown here is derived from an EMBL/GenBank/DDBJ whole genome shotgun (WGS) entry which is preliminary data.</text>
</comment>
<accession>A0A834P664</accession>
<dbReference type="Proteomes" id="UP000600918">
    <property type="component" value="Unassembled WGS sequence"/>
</dbReference>
<dbReference type="PANTHER" id="PTHR31061:SF24">
    <property type="entry name" value="LD22376P"/>
    <property type="match status" value="1"/>
</dbReference>
<gene>
    <name evidence="3" type="ORF">H0235_006150</name>
</gene>
<dbReference type="InterPro" id="IPR012429">
    <property type="entry name" value="HGSNAT_cat"/>
</dbReference>
<keyword evidence="1" id="KW-0472">Membrane</keyword>
<feature type="transmembrane region" description="Helical" evidence="1">
    <location>
        <begin position="170"/>
        <end position="191"/>
    </location>
</feature>
<evidence type="ECO:0000313" key="3">
    <source>
        <dbReference type="EMBL" id="KAF7429752.1"/>
    </source>
</evidence>
<feature type="transmembrane region" description="Helical" evidence="1">
    <location>
        <begin position="197"/>
        <end position="220"/>
    </location>
</feature>
<organism evidence="3 4">
    <name type="scientific">Vespula pensylvanica</name>
    <name type="common">Western yellow jacket</name>
    <name type="synonym">Wasp</name>
    <dbReference type="NCBI Taxonomy" id="30213"/>
    <lineage>
        <taxon>Eukaryota</taxon>
        <taxon>Metazoa</taxon>
        <taxon>Ecdysozoa</taxon>
        <taxon>Arthropoda</taxon>
        <taxon>Hexapoda</taxon>
        <taxon>Insecta</taxon>
        <taxon>Pterygota</taxon>
        <taxon>Neoptera</taxon>
        <taxon>Endopterygota</taxon>
        <taxon>Hymenoptera</taxon>
        <taxon>Apocrita</taxon>
        <taxon>Aculeata</taxon>
        <taxon>Vespoidea</taxon>
        <taxon>Vespidae</taxon>
        <taxon>Vespinae</taxon>
        <taxon>Vespula</taxon>
    </lineage>
</organism>
<feature type="transmembrane region" description="Helical" evidence="1">
    <location>
        <begin position="488"/>
        <end position="506"/>
    </location>
</feature>
<keyword evidence="1" id="KW-1133">Transmembrane helix</keyword>
<evidence type="ECO:0000259" key="2">
    <source>
        <dbReference type="Pfam" id="PF07786"/>
    </source>
</evidence>
<dbReference type="AlphaFoldDB" id="A0A834P664"/>
<evidence type="ECO:0000313" key="4">
    <source>
        <dbReference type="Proteomes" id="UP000600918"/>
    </source>
</evidence>
<feature type="domain" description="Heparan-alpha-glucosaminide N-acetyltransferase catalytic" evidence="2">
    <location>
        <begin position="164"/>
        <end position="304"/>
    </location>
</feature>
<feature type="transmembrane region" description="Helical" evidence="1">
    <location>
        <begin position="240"/>
        <end position="256"/>
    </location>
</feature>